<accession>A0A1I9KKC8</accession>
<dbReference type="EMBL" id="KU052488">
    <property type="protein sequence ID" value="ALY06925.1"/>
    <property type="molecule type" value="Genomic_DNA"/>
</dbReference>
<sequence length="126" mass="15153">MPKHVKTGQELYLSTIDDNNEVSTQKVYVIDHNHSSIYFGYNKYDRKNSYLKVKASGNFPSFWQPNILDFGYLSDDQEFSKQWEKEVKERSRYKKEISHRISKLFFDDYSVDDYKKVAEFLDEILR</sequence>
<keyword evidence="2" id="KW-1185">Reference proteome</keyword>
<organism evidence="1 2">
    <name type="scientific">Lactobacillus phage SA-C12</name>
    <dbReference type="NCBI Taxonomy" id="1755697"/>
    <lineage>
        <taxon>Viruses</taxon>
        <taxon>Duplodnaviria</taxon>
        <taxon>Heunggongvirae</taxon>
        <taxon>Uroviricota</taxon>
        <taxon>Caudoviricetes</taxon>
        <taxon>Tybeckvirinae</taxon>
        <taxon>Lenusvirus</taxon>
        <taxon>Lenusvirus SAC12</taxon>
    </lineage>
</organism>
<proteinExistence type="predicted"/>
<protein>
    <submittedName>
        <fullName evidence="1">Uncharacterized protein</fullName>
    </submittedName>
</protein>
<dbReference type="Proteomes" id="UP000223158">
    <property type="component" value="Segment"/>
</dbReference>
<reference evidence="1 2" key="1">
    <citation type="submission" date="2015-11" db="EMBL/GenBank/DDBJ databases">
        <title>Lactobacillus brevis bacteriophage SA-C12: a mosaic Myoviridae member.</title>
        <authorList>
            <person name="Mahony J."/>
        </authorList>
    </citation>
    <scope>NUCLEOTIDE SEQUENCE [LARGE SCALE GENOMIC DNA]</scope>
</reference>
<evidence type="ECO:0000313" key="2">
    <source>
        <dbReference type="Proteomes" id="UP000223158"/>
    </source>
</evidence>
<evidence type="ECO:0000313" key="1">
    <source>
        <dbReference type="EMBL" id="ALY06925.1"/>
    </source>
</evidence>
<gene>
    <name evidence="1" type="ORF">SAC12_104</name>
</gene>
<name>A0A1I9KKC8_9CAUD</name>